<dbReference type="EMBL" id="BJVJ01000018">
    <property type="protein sequence ID" value="GEL23316.1"/>
    <property type="molecule type" value="Genomic_DNA"/>
</dbReference>
<keyword evidence="3" id="KW-1185">Reference proteome</keyword>
<dbReference type="RefSeq" id="WP_147106181.1">
    <property type="nucleotide sequence ID" value="NZ_BJVJ01000018.1"/>
</dbReference>
<reference evidence="2 3" key="1">
    <citation type="submission" date="2019-07" db="EMBL/GenBank/DDBJ databases">
        <title>Whole genome shotgun sequence of Pseudonocardia sulfidoxydans NBRC 16205.</title>
        <authorList>
            <person name="Hosoyama A."/>
            <person name="Uohara A."/>
            <person name="Ohji S."/>
            <person name="Ichikawa N."/>
        </authorList>
    </citation>
    <scope>NUCLEOTIDE SEQUENCE [LARGE SCALE GENOMIC DNA]</scope>
    <source>
        <strain evidence="2 3">NBRC 16205</strain>
    </source>
</reference>
<dbReference type="AlphaFoldDB" id="A0A511DEW0"/>
<proteinExistence type="predicted"/>
<feature type="region of interest" description="Disordered" evidence="1">
    <location>
        <begin position="1"/>
        <end position="21"/>
    </location>
</feature>
<evidence type="ECO:0000313" key="2">
    <source>
        <dbReference type="EMBL" id="GEL23316.1"/>
    </source>
</evidence>
<dbReference type="OrthoDB" id="6045594at2"/>
<dbReference type="Proteomes" id="UP000321685">
    <property type="component" value="Unassembled WGS sequence"/>
</dbReference>
<evidence type="ECO:0000313" key="3">
    <source>
        <dbReference type="Proteomes" id="UP000321685"/>
    </source>
</evidence>
<name>A0A511DEW0_9PSEU</name>
<feature type="region of interest" description="Disordered" evidence="1">
    <location>
        <begin position="120"/>
        <end position="143"/>
    </location>
</feature>
<comment type="caution">
    <text evidence="2">The sequence shown here is derived from an EMBL/GenBank/DDBJ whole genome shotgun (WGS) entry which is preliminary data.</text>
</comment>
<accession>A0A511DEW0</accession>
<organism evidence="2 3">
    <name type="scientific">Pseudonocardia sulfidoxydans NBRC 16205</name>
    <dbReference type="NCBI Taxonomy" id="1223511"/>
    <lineage>
        <taxon>Bacteria</taxon>
        <taxon>Bacillati</taxon>
        <taxon>Actinomycetota</taxon>
        <taxon>Actinomycetes</taxon>
        <taxon>Pseudonocardiales</taxon>
        <taxon>Pseudonocardiaceae</taxon>
        <taxon>Pseudonocardia</taxon>
    </lineage>
</organism>
<gene>
    <name evidence="2" type="ORF">PSU4_22700</name>
</gene>
<evidence type="ECO:0000256" key="1">
    <source>
        <dbReference type="SAM" id="MobiDB-lite"/>
    </source>
</evidence>
<sequence length="143" mass="15835">MARDEPHSPASTTPLRDYLDRPARGASEDYLVVPRSLAQSMPLRWQQVFTGLLADLHDAYGDLEWPEYRVAPCRYEALTDLDEDQLALAGYLADLGPDGELVYRDAEDGVVDDPESHRVLAPIADPLPPPSAGRVEPRAARKL</sequence>
<protein>
    <submittedName>
        <fullName evidence="2">Uncharacterized protein</fullName>
    </submittedName>
</protein>